<evidence type="ECO:0000313" key="2">
    <source>
        <dbReference type="Proteomes" id="UP000280501"/>
    </source>
</evidence>
<reference evidence="1 2" key="1">
    <citation type="submission" date="2018-11" db="EMBL/GenBank/DDBJ databases">
        <title>Sequencing the genomes of 1000 actinobacteria strains.</title>
        <authorList>
            <person name="Klenk H.-P."/>
        </authorList>
    </citation>
    <scope>NUCLEOTIDE SEQUENCE [LARGE SCALE GENOMIC DNA]</scope>
    <source>
        <strain evidence="1 2">DSM 15700</strain>
    </source>
</reference>
<organism evidence="1 2">
    <name type="scientific">Myceligenerans xiligouense</name>
    <dbReference type="NCBI Taxonomy" id="253184"/>
    <lineage>
        <taxon>Bacteria</taxon>
        <taxon>Bacillati</taxon>
        <taxon>Actinomycetota</taxon>
        <taxon>Actinomycetes</taxon>
        <taxon>Micrococcales</taxon>
        <taxon>Promicromonosporaceae</taxon>
        <taxon>Myceligenerans</taxon>
    </lineage>
</organism>
<proteinExistence type="predicted"/>
<dbReference type="EMBL" id="RKQZ01000001">
    <property type="protein sequence ID" value="RPF19585.1"/>
    <property type="molecule type" value="Genomic_DNA"/>
</dbReference>
<evidence type="ECO:0000313" key="1">
    <source>
        <dbReference type="EMBL" id="RPF19585.1"/>
    </source>
</evidence>
<sequence length="69" mass="7078">MDGAEPVVTLAAARGLVESAVDEAVAAQRIGWASSAATRFRAEAALRTRLLVGELDALDTAIRLVGGLS</sequence>
<gene>
    <name evidence="1" type="ORF">EDD34_0136</name>
</gene>
<dbReference type="Proteomes" id="UP000280501">
    <property type="component" value="Unassembled WGS sequence"/>
</dbReference>
<dbReference type="RefSeq" id="WP_123812872.1">
    <property type="nucleotide sequence ID" value="NZ_RKQZ01000001.1"/>
</dbReference>
<protein>
    <submittedName>
        <fullName evidence="1">Uncharacterized protein</fullName>
    </submittedName>
</protein>
<keyword evidence="2" id="KW-1185">Reference proteome</keyword>
<name>A0A3N4ZFK8_9MICO</name>
<dbReference type="AlphaFoldDB" id="A0A3N4ZFK8"/>
<comment type="caution">
    <text evidence="1">The sequence shown here is derived from an EMBL/GenBank/DDBJ whole genome shotgun (WGS) entry which is preliminary data.</text>
</comment>
<accession>A0A3N4ZFK8</accession>